<dbReference type="EMBL" id="CM044705">
    <property type="protein sequence ID" value="KAI5663075.1"/>
    <property type="molecule type" value="Genomic_DNA"/>
</dbReference>
<keyword evidence="2" id="KW-1185">Reference proteome</keyword>
<sequence>MAGRDVKGKGIMVEAEIAGSLSYGNDEEEEVEGANEEGSEPRSNFVDLVLDDIDEGANEEGSEPKSNFVDLVLDDIDEGLSMMATKKYVVPKFVKKHNHSLASTDHVQFFRGHENVTDVDVIFARSLQGNGMKTSHIMKLFVMQSCGYENVPFLSRDLQHRIDVAKKKDVMFGVQDPKKTRAKGDHVASLSKKKKKTLRCESMCLAFIDVHVGVPAFSSLVDKVHNTYIPSVWLVSGSDFLVNTIVKALHFAGPMSYICFPISESDPESDSVLFWKTGCIVTYFVQTNNRDIVSFQFARAQYHSKHIPNHCSSPPCASLVGEYEYGVLLKLLQEASF</sequence>
<proteinExistence type="predicted"/>
<evidence type="ECO:0000313" key="2">
    <source>
        <dbReference type="Proteomes" id="UP001060085"/>
    </source>
</evidence>
<evidence type="ECO:0000313" key="1">
    <source>
        <dbReference type="EMBL" id="KAI5663075.1"/>
    </source>
</evidence>
<gene>
    <name evidence="1" type="ORF">M9H77_22398</name>
</gene>
<organism evidence="1 2">
    <name type="scientific">Catharanthus roseus</name>
    <name type="common">Madagascar periwinkle</name>
    <name type="synonym">Vinca rosea</name>
    <dbReference type="NCBI Taxonomy" id="4058"/>
    <lineage>
        <taxon>Eukaryota</taxon>
        <taxon>Viridiplantae</taxon>
        <taxon>Streptophyta</taxon>
        <taxon>Embryophyta</taxon>
        <taxon>Tracheophyta</taxon>
        <taxon>Spermatophyta</taxon>
        <taxon>Magnoliopsida</taxon>
        <taxon>eudicotyledons</taxon>
        <taxon>Gunneridae</taxon>
        <taxon>Pentapetalae</taxon>
        <taxon>asterids</taxon>
        <taxon>lamiids</taxon>
        <taxon>Gentianales</taxon>
        <taxon>Apocynaceae</taxon>
        <taxon>Rauvolfioideae</taxon>
        <taxon>Vinceae</taxon>
        <taxon>Catharanthinae</taxon>
        <taxon>Catharanthus</taxon>
    </lineage>
</organism>
<reference evidence="2" key="1">
    <citation type="journal article" date="2023" name="Nat. Plants">
        <title>Single-cell RNA sequencing provides a high-resolution roadmap for understanding the multicellular compartmentation of specialized metabolism.</title>
        <authorList>
            <person name="Sun S."/>
            <person name="Shen X."/>
            <person name="Li Y."/>
            <person name="Li Y."/>
            <person name="Wang S."/>
            <person name="Li R."/>
            <person name="Zhang H."/>
            <person name="Shen G."/>
            <person name="Guo B."/>
            <person name="Wei J."/>
            <person name="Xu J."/>
            <person name="St-Pierre B."/>
            <person name="Chen S."/>
            <person name="Sun C."/>
        </authorList>
    </citation>
    <scope>NUCLEOTIDE SEQUENCE [LARGE SCALE GENOMIC DNA]</scope>
</reference>
<accession>A0ACC0ARU6</accession>
<comment type="caution">
    <text evidence="1">The sequence shown here is derived from an EMBL/GenBank/DDBJ whole genome shotgun (WGS) entry which is preliminary data.</text>
</comment>
<name>A0ACC0ARU6_CATRO</name>
<protein>
    <submittedName>
        <fullName evidence="1">Uncharacterized protein</fullName>
    </submittedName>
</protein>
<dbReference type="Proteomes" id="UP001060085">
    <property type="component" value="Linkage Group LG05"/>
</dbReference>